<dbReference type="SMART" id="SM00028">
    <property type="entry name" value="TPR"/>
    <property type="match status" value="4"/>
</dbReference>
<dbReference type="PANTHER" id="PTHR43630:SF2">
    <property type="entry name" value="GLYCOSYLTRANSFERASE"/>
    <property type="match status" value="1"/>
</dbReference>
<dbReference type="Pfam" id="PF00535">
    <property type="entry name" value="Glycos_transf_2"/>
    <property type="match status" value="1"/>
</dbReference>
<feature type="domain" description="Glycosyltransferase 2-like" evidence="2">
    <location>
        <begin position="7"/>
        <end position="131"/>
    </location>
</feature>
<dbReference type="CDD" id="cd02511">
    <property type="entry name" value="Beta4Glucosyltransferase"/>
    <property type="match status" value="1"/>
</dbReference>
<keyword evidence="3" id="KW-0808">Transferase</keyword>
<protein>
    <submittedName>
        <fullName evidence="3">Family 2 glycosyl transferase</fullName>
    </submittedName>
</protein>
<dbReference type="InterPro" id="IPR019734">
    <property type="entry name" value="TPR_rpt"/>
</dbReference>
<comment type="caution">
    <text evidence="3">The sequence shown here is derived from an EMBL/GenBank/DDBJ whole genome shotgun (WGS) entry which is preliminary data.</text>
</comment>
<accession>A0A0L6W4I0</accession>
<dbReference type="EMBL" id="LGTE01000004">
    <property type="protein sequence ID" value="KNZ70381.1"/>
    <property type="molecule type" value="Genomic_DNA"/>
</dbReference>
<dbReference type="AlphaFoldDB" id="A0A0L6W4I0"/>
<keyword evidence="4" id="KW-1185">Reference proteome</keyword>
<dbReference type="Gene3D" id="1.25.40.10">
    <property type="entry name" value="Tetratricopeptide repeat domain"/>
    <property type="match status" value="2"/>
</dbReference>
<evidence type="ECO:0000259" key="2">
    <source>
        <dbReference type="Pfam" id="PF00535"/>
    </source>
</evidence>
<dbReference type="InterPro" id="IPR001173">
    <property type="entry name" value="Glyco_trans_2-like"/>
</dbReference>
<feature type="repeat" description="TPR" evidence="1">
    <location>
        <begin position="278"/>
        <end position="311"/>
    </location>
</feature>
<dbReference type="Pfam" id="PF13181">
    <property type="entry name" value="TPR_8"/>
    <property type="match status" value="1"/>
</dbReference>
<dbReference type="Proteomes" id="UP000037175">
    <property type="component" value="Unassembled WGS sequence"/>
</dbReference>
<keyword evidence="1" id="KW-0802">TPR repeat</keyword>
<dbReference type="SUPFAM" id="SSF48452">
    <property type="entry name" value="TPR-like"/>
    <property type="match status" value="2"/>
</dbReference>
<dbReference type="SUPFAM" id="SSF53448">
    <property type="entry name" value="Nucleotide-diphospho-sugar transferases"/>
    <property type="match status" value="1"/>
</dbReference>
<dbReference type="Gene3D" id="3.90.550.10">
    <property type="entry name" value="Spore Coat Polysaccharide Biosynthesis Protein SpsA, Chain A"/>
    <property type="match status" value="1"/>
</dbReference>
<dbReference type="InterPro" id="IPR011990">
    <property type="entry name" value="TPR-like_helical_dom_sf"/>
</dbReference>
<dbReference type="PROSITE" id="PS50005">
    <property type="entry name" value="TPR"/>
    <property type="match status" value="1"/>
</dbReference>
<dbReference type="RefSeq" id="WP_052217085.1">
    <property type="nucleotide sequence ID" value="NZ_LGTE01000004.1"/>
</dbReference>
<dbReference type="GO" id="GO:0016740">
    <property type="term" value="F:transferase activity"/>
    <property type="evidence" value="ECO:0007669"/>
    <property type="project" value="UniProtKB-KW"/>
</dbReference>
<dbReference type="PANTHER" id="PTHR43630">
    <property type="entry name" value="POLY-BETA-1,6-N-ACETYL-D-GLUCOSAMINE SYNTHASE"/>
    <property type="match status" value="1"/>
</dbReference>
<sequence length="675" mass="78302">MEGKRLSICLVVRNEEKYLQRCLASIKDIAAEIIVVDTGSTDKTVKIAKQFTDKVYVIRWRDDFSKARNFALDKVSGDWVLFLDGDEELDRQCIPALLAKINHGDAEGYLIKVLNYYETGGRVEISPDVIFRLFRYNRKYRYSGAIHEQICDSILAVNPDAKISIAEDICIIHYGYLKEEIEAKNKAERNTRLLEKAVKKNPNNLLDRFHLGVEHFRVARLDQALEEFLFVLDKVNLQAIYVPKLMRYITKCYYLLGNLQEALRFIDNSWMKNFPDCGDLYYLRGTVCRELGLYTEAYDSFKKSLSVSPQPAYYGNQYCHYKDKIYHWLGELAEYFMDKETALDYYIKTLRENPRAIHSLARIISILRPKDNPEYTMQALNSVFDLSDPVLQVDLGRIFFRERAYPLAVQCCDTAMSLGVESAPIHLIKGLSLLRTKQYVSAIQELNLIPPENDFYSMAQGNLFIHYWLMKKNRKAATCLKNIKAAGTNPALAEVLEILREGRQVGPEDLKNPKESVLPMVNELLENLIESGELDSLENAWACFKRLFDRRPARLLGDLFFKYERYDKAELEYRQLMEEDSADPQVLYRLGKSCWAQNNLAEAEKHLYKALQTGCNSPQVNWELARLYQDMAIKILEEGLQKYPENTEMLKLQQKIKDNLIEVQPCTLYHCYPCV</sequence>
<proteinExistence type="predicted"/>
<dbReference type="InterPro" id="IPR029044">
    <property type="entry name" value="Nucleotide-diphossugar_trans"/>
</dbReference>
<dbReference type="Pfam" id="PF13432">
    <property type="entry name" value="TPR_16"/>
    <property type="match status" value="1"/>
</dbReference>
<evidence type="ECO:0000313" key="3">
    <source>
        <dbReference type="EMBL" id="KNZ70381.1"/>
    </source>
</evidence>
<reference evidence="4" key="1">
    <citation type="submission" date="2015-07" db="EMBL/GenBank/DDBJ databases">
        <title>Complete Genome of Thermincola ferriacetica strain Z-0001T.</title>
        <authorList>
            <person name="Lusk B."/>
            <person name="Badalamenti J.P."/>
            <person name="Parameswaran P."/>
            <person name="Bond D.R."/>
            <person name="Torres C.I."/>
        </authorList>
    </citation>
    <scope>NUCLEOTIDE SEQUENCE [LARGE SCALE GENOMIC DNA]</scope>
    <source>
        <strain evidence="4">Z-0001</strain>
    </source>
</reference>
<evidence type="ECO:0000313" key="4">
    <source>
        <dbReference type="Proteomes" id="UP000037175"/>
    </source>
</evidence>
<evidence type="ECO:0000256" key="1">
    <source>
        <dbReference type="PROSITE-ProRule" id="PRU00339"/>
    </source>
</evidence>
<gene>
    <name evidence="3" type="ORF">Tfer_0943</name>
</gene>
<name>A0A0L6W4I0_9FIRM</name>
<organism evidence="3 4">
    <name type="scientific">Thermincola ferriacetica</name>
    <dbReference type="NCBI Taxonomy" id="281456"/>
    <lineage>
        <taxon>Bacteria</taxon>
        <taxon>Bacillati</taxon>
        <taxon>Bacillota</taxon>
        <taxon>Clostridia</taxon>
        <taxon>Eubacteriales</taxon>
        <taxon>Thermincolaceae</taxon>
        <taxon>Thermincola</taxon>
    </lineage>
</organism>